<dbReference type="AlphaFoldDB" id="A0A5C5FZE3"/>
<feature type="compositionally biased region" description="Basic residues" evidence="1">
    <location>
        <begin position="1"/>
        <end position="10"/>
    </location>
</feature>
<gene>
    <name evidence="2" type="ORF">DMC30DRAFT_394605</name>
</gene>
<feature type="compositionally biased region" description="Basic and acidic residues" evidence="1">
    <location>
        <begin position="11"/>
        <end position="32"/>
    </location>
</feature>
<proteinExistence type="predicted"/>
<comment type="caution">
    <text evidence="2">The sequence shown here is derived from an EMBL/GenBank/DDBJ whole genome shotgun (WGS) entry which is preliminary data.</text>
</comment>
<feature type="compositionally biased region" description="Basic and acidic residues" evidence="1">
    <location>
        <begin position="87"/>
        <end position="100"/>
    </location>
</feature>
<evidence type="ECO:0000313" key="3">
    <source>
        <dbReference type="Proteomes" id="UP000311382"/>
    </source>
</evidence>
<feature type="region of interest" description="Disordered" evidence="1">
    <location>
        <begin position="1"/>
        <end position="111"/>
    </location>
</feature>
<dbReference type="Proteomes" id="UP000311382">
    <property type="component" value="Unassembled WGS sequence"/>
</dbReference>
<feature type="compositionally biased region" description="Acidic residues" evidence="1">
    <location>
        <begin position="145"/>
        <end position="154"/>
    </location>
</feature>
<organism evidence="2 3">
    <name type="scientific">Rhodotorula diobovata</name>
    <dbReference type="NCBI Taxonomy" id="5288"/>
    <lineage>
        <taxon>Eukaryota</taxon>
        <taxon>Fungi</taxon>
        <taxon>Dikarya</taxon>
        <taxon>Basidiomycota</taxon>
        <taxon>Pucciniomycotina</taxon>
        <taxon>Microbotryomycetes</taxon>
        <taxon>Sporidiobolales</taxon>
        <taxon>Sporidiobolaceae</taxon>
        <taxon>Rhodotorula</taxon>
    </lineage>
</organism>
<name>A0A5C5FZE3_9BASI</name>
<accession>A0A5C5FZE3</accession>
<feature type="compositionally biased region" description="Basic and acidic residues" evidence="1">
    <location>
        <begin position="40"/>
        <end position="60"/>
    </location>
</feature>
<reference evidence="2 3" key="1">
    <citation type="submission" date="2019-03" db="EMBL/GenBank/DDBJ databases">
        <title>Rhodosporidium diobovatum UCD-FST 08-225 genome sequencing, assembly, and annotation.</title>
        <authorList>
            <person name="Fakankun I.U."/>
            <person name="Fristensky B."/>
            <person name="Levin D.B."/>
        </authorList>
    </citation>
    <scope>NUCLEOTIDE SEQUENCE [LARGE SCALE GENOMIC DNA]</scope>
    <source>
        <strain evidence="2 3">UCD-FST 08-225</strain>
    </source>
</reference>
<dbReference type="EMBL" id="SOZI01000041">
    <property type="protein sequence ID" value="TNY21552.1"/>
    <property type="molecule type" value="Genomic_DNA"/>
</dbReference>
<evidence type="ECO:0000256" key="1">
    <source>
        <dbReference type="SAM" id="MobiDB-lite"/>
    </source>
</evidence>
<feature type="compositionally biased region" description="Gly residues" evidence="1">
    <location>
        <begin position="130"/>
        <end position="142"/>
    </location>
</feature>
<feature type="region of interest" description="Disordered" evidence="1">
    <location>
        <begin position="124"/>
        <end position="154"/>
    </location>
</feature>
<protein>
    <submittedName>
        <fullName evidence="2">Uncharacterized protein</fullName>
    </submittedName>
</protein>
<sequence>MRRRRRRRRRGDRDAHVVSRTGRRDVRRDGAAWRRRRARERVEVGKERDPDAVGKQEGSREGAGVVERQLREAYTHPVVSASGLGRQARETRCDTHEGHAGLESGDDPRGGAVGFGVTARCIGSGETGRRGGAGEGGAGVGCGWVEEDEGGGAA</sequence>
<keyword evidence="3" id="KW-1185">Reference proteome</keyword>
<evidence type="ECO:0000313" key="2">
    <source>
        <dbReference type="EMBL" id="TNY21552.1"/>
    </source>
</evidence>